<accession>A0A448YH88</accession>
<dbReference type="EMBL" id="CAACVR010000003">
    <property type="protein sequence ID" value="VEU20314.1"/>
    <property type="molecule type" value="Genomic_DNA"/>
</dbReference>
<evidence type="ECO:0000313" key="2">
    <source>
        <dbReference type="Proteomes" id="UP000290900"/>
    </source>
</evidence>
<sequence length="224" mass="25618">MFASLRPLRRVPFVSSKRFASLITTPNDPKLVGLLTRLDKFDKESKIFDKLDELYLLTQRKGFFNVNANDLEFLSNNNQINNNFSNLYNFNDLNKIVANHYSNMMLLPVVTSGDGVTQTPTMIIPNAPIQGLQILTGKGFGFGRNTPVDKYLRLLNNLAKNDVELKGRIEKVLKAFDKEDDFFFNYVLEFWISGKSFNKMRAKKLQEQQEQQGGKGSLPNKIII</sequence>
<gene>
    <name evidence="1" type="ORF">BRENAR_LOCUS1049</name>
</gene>
<reference evidence="1 2" key="1">
    <citation type="submission" date="2018-12" db="EMBL/GenBank/DDBJ databases">
        <authorList>
            <person name="Tiukova I."/>
            <person name="Dainat J."/>
        </authorList>
    </citation>
    <scope>NUCLEOTIDE SEQUENCE [LARGE SCALE GENOMIC DNA]</scope>
</reference>
<dbReference type="Proteomes" id="UP000290900">
    <property type="component" value="Unassembled WGS sequence"/>
</dbReference>
<evidence type="ECO:0000313" key="1">
    <source>
        <dbReference type="EMBL" id="VEU20314.1"/>
    </source>
</evidence>
<keyword evidence="2" id="KW-1185">Reference proteome</keyword>
<protein>
    <submittedName>
        <fullName evidence="1">DEKNAAC101089</fullName>
    </submittedName>
</protein>
<dbReference type="OrthoDB" id="3996201at2759"/>
<dbReference type="AlphaFoldDB" id="A0A448YH88"/>
<proteinExistence type="predicted"/>
<dbReference type="InParanoid" id="A0A448YH88"/>
<name>A0A448YH88_BRENA</name>
<organism evidence="1 2">
    <name type="scientific">Brettanomyces naardenensis</name>
    <name type="common">Yeast</name>
    <dbReference type="NCBI Taxonomy" id="13370"/>
    <lineage>
        <taxon>Eukaryota</taxon>
        <taxon>Fungi</taxon>
        <taxon>Dikarya</taxon>
        <taxon>Ascomycota</taxon>
        <taxon>Saccharomycotina</taxon>
        <taxon>Pichiomycetes</taxon>
        <taxon>Pichiales</taxon>
        <taxon>Pichiaceae</taxon>
        <taxon>Brettanomyces</taxon>
    </lineage>
</organism>